<name>Q08FF5_DPV84</name>
<dbReference type="InterPro" id="IPR011705">
    <property type="entry name" value="BACK"/>
</dbReference>
<gene>
    <name evidence="4" type="ORF">DpV84gp025</name>
</gene>
<evidence type="ECO:0000313" key="4">
    <source>
        <dbReference type="EMBL" id="ABI99012.1"/>
    </source>
</evidence>
<dbReference type="Gene3D" id="2.120.10.80">
    <property type="entry name" value="Kelch-type beta propeller"/>
    <property type="match status" value="1"/>
</dbReference>
<accession>Q08FF5</accession>
<dbReference type="Gene3D" id="3.30.710.10">
    <property type="entry name" value="Potassium Channel Kv1.1, Chain A"/>
    <property type="match status" value="1"/>
</dbReference>
<dbReference type="InterPro" id="IPR017096">
    <property type="entry name" value="BTB-kelch_protein"/>
</dbReference>
<organismHost>
    <name type="scientific">Odocoileus hemionus</name>
    <name type="common">Mule deer</name>
    <name type="synonym">Cervus hemionus</name>
    <dbReference type="NCBI Taxonomy" id="9872"/>
</organismHost>
<dbReference type="Proteomes" id="UP000162522">
    <property type="component" value="Segment"/>
</dbReference>
<evidence type="ECO:0000256" key="1">
    <source>
        <dbReference type="ARBA" id="ARBA00022441"/>
    </source>
</evidence>
<dbReference type="Pfam" id="PF01344">
    <property type="entry name" value="Kelch_1"/>
    <property type="match status" value="4"/>
</dbReference>
<dbReference type="PANTHER" id="PTHR24412:SF489">
    <property type="entry name" value="RING FINGER DOMAIN AND KELCH REPEAT-CONTAINING PROTEIN DDB_G0271372"/>
    <property type="match status" value="1"/>
</dbReference>
<feature type="domain" description="BTB" evidence="3">
    <location>
        <begin position="21"/>
        <end position="84"/>
    </location>
</feature>
<dbReference type="SUPFAM" id="SSF117281">
    <property type="entry name" value="Kelch motif"/>
    <property type="match status" value="1"/>
</dbReference>
<dbReference type="SMART" id="SM00612">
    <property type="entry name" value="Kelch"/>
    <property type="match status" value="4"/>
</dbReference>
<protein>
    <submittedName>
        <fullName evidence="4">Kelch-like protein</fullName>
    </submittedName>
</protein>
<dbReference type="Gene3D" id="1.25.40.420">
    <property type="match status" value="1"/>
</dbReference>
<dbReference type="Pfam" id="PF00651">
    <property type="entry name" value="BTB"/>
    <property type="match status" value="1"/>
</dbReference>
<dbReference type="InterPro" id="IPR011333">
    <property type="entry name" value="SKP1/BTB/POZ_sf"/>
</dbReference>
<proteinExistence type="predicted"/>
<evidence type="ECO:0000256" key="2">
    <source>
        <dbReference type="ARBA" id="ARBA00022737"/>
    </source>
</evidence>
<dbReference type="InterPro" id="IPR006652">
    <property type="entry name" value="Kelch_1"/>
</dbReference>
<dbReference type="InterPro" id="IPR015915">
    <property type="entry name" value="Kelch-typ_b-propeller"/>
</dbReference>
<dbReference type="PIRSF" id="PIRSF037037">
    <property type="entry name" value="Kelch-like_protein_gigaxonin"/>
    <property type="match status" value="1"/>
</dbReference>
<keyword evidence="1" id="KW-0880">Kelch repeat</keyword>
<dbReference type="InterPro" id="IPR000210">
    <property type="entry name" value="BTB/POZ_dom"/>
</dbReference>
<dbReference type="PANTHER" id="PTHR24412">
    <property type="entry name" value="KELCH PROTEIN"/>
    <property type="match status" value="1"/>
</dbReference>
<reference evidence="4 5" key="1">
    <citation type="journal article" date="2005" name="J. Virol.">
        <title>Genome of deerpox virus.</title>
        <authorList>
            <person name="Afonso C.L."/>
            <person name="Delhon G."/>
            <person name="Tulman E.R."/>
            <person name="Lu Z."/>
            <person name="Zsak A."/>
            <person name="Becerra V.M."/>
            <person name="Zsak L."/>
            <person name="Kutish G.F."/>
            <person name="Rock D.L."/>
        </authorList>
    </citation>
    <scope>NUCLEOTIDE SEQUENCE [LARGE SCALE GENOMIC DNA]</scope>
    <source>
        <strain evidence="4">W-1170-84</strain>
    </source>
</reference>
<dbReference type="SUPFAM" id="SSF54695">
    <property type="entry name" value="POZ domain"/>
    <property type="match status" value="1"/>
</dbReference>
<keyword evidence="2" id="KW-0677">Repeat</keyword>
<evidence type="ECO:0000313" key="5">
    <source>
        <dbReference type="Proteomes" id="UP000162522"/>
    </source>
</evidence>
<evidence type="ECO:0000259" key="3">
    <source>
        <dbReference type="PROSITE" id="PS50097"/>
    </source>
</evidence>
<dbReference type="EMBL" id="AY689437">
    <property type="protein sequence ID" value="ABI99012.1"/>
    <property type="molecule type" value="Genomic_DNA"/>
</dbReference>
<dbReference type="PROSITE" id="PS50097">
    <property type="entry name" value="BTB"/>
    <property type="match status" value="1"/>
</dbReference>
<dbReference type="Pfam" id="PF07707">
    <property type="entry name" value="BACK"/>
    <property type="match status" value="1"/>
</dbReference>
<dbReference type="SMART" id="SM00875">
    <property type="entry name" value="BACK"/>
    <property type="match status" value="1"/>
</dbReference>
<organism evidence="4 5">
    <name type="scientific">Deerpox virus (strain W-1170-84)</name>
    <name type="common">DPV</name>
    <dbReference type="NCBI Taxonomy" id="305676"/>
    <lineage>
        <taxon>Viruses</taxon>
        <taxon>Varidnaviria</taxon>
        <taxon>Bamfordvirae</taxon>
        <taxon>Nucleocytoviricota</taxon>
        <taxon>Pokkesviricetes</taxon>
        <taxon>Chitovirales</taxon>
        <taxon>Poxviridae</taxon>
        <taxon>Chordopoxvirinae</taxon>
        <taxon>Cervidpoxvirus</taxon>
        <taxon>Cervidpoxvirus muledeerpox</taxon>
        <taxon>Mule deerpox virus</taxon>
    </lineage>
</organism>
<sequence length="529" mass="61334">MELYIDDSYISKSKFVLEYNNDQTICNVSMMGATVGIRKILLQEVSDYFRTVLDKSNDINLYIDYNIFKYILQYIYDGKIYINNNNVTDIFIFSCKTSIEFISDSCINFITKYIDDNKCVKYFKLGFFHGYYKLYSLAIDYIRRRFNILESTSLLLPLTSTELKIILKSSDVYVYSEDTILDFIIRWSKFKKNNRKRSLYLIQEILRPKFLTKDGIKKLNNWLLKMKNSQIINFSDGINIYPRKSYCNYDMPTAPSLDMITFDEYGMNHIQDVTAYDKTSKINKIVDGHFPYCGSVLLNNVVFLIGGMVERMVSSNKVVGININTSDKIEVPDLLYPRKCPAVVAFKNRIYVIGGIDEFPLKTVESWSPGEKKWRLETDLNFPRYNSCVCVIDNLIYVIGGITENDKTVEIFSPFTNVWKIGIPARYSHYGGCIIYYHEKLYVIGGISYIDNIEVFNIVESYDPVVCKWSIEASLNRPRFNASVCEFEDSIVVIGGFCNKYISEIEVFSDDVNQWVVAGSIEVDDVLRK</sequence>